<accession>A0ABS5KX57</accession>
<comment type="caution">
    <text evidence="1">The sequence shown here is derived from an EMBL/GenBank/DDBJ whole genome shotgun (WGS) entry which is preliminary data.</text>
</comment>
<proteinExistence type="predicted"/>
<gene>
    <name evidence="1" type="ORF">KGQ19_27625</name>
</gene>
<sequence length="140" mass="15022">MSKSGKKTEGNAEHVAKSDVRHRYKVTEFADFTRREMKPDGTEKMMPRVAVLTPMNGAGKQVRAYVPGNLDAPLEVGSVVMCRPHDKPNKGDGPPVKFRITNVVEAGTGGDGTLTAAQNQLASRTATGAIAMEPSESARR</sequence>
<protein>
    <submittedName>
        <fullName evidence="1">Uncharacterized protein</fullName>
    </submittedName>
</protein>
<evidence type="ECO:0000313" key="1">
    <source>
        <dbReference type="EMBL" id="MBS2550648.1"/>
    </source>
</evidence>
<evidence type="ECO:0000313" key="2">
    <source>
        <dbReference type="Proteomes" id="UP000730482"/>
    </source>
</evidence>
<reference evidence="1 2" key="1">
    <citation type="submission" date="2020-02" db="EMBL/GenBank/DDBJ databases">
        <title>Acidophilic actinobacteria isolated from forest soil.</title>
        <authorList>
            <person name="Golinska P."/>
        </authorList>
    </citation>
    <scope>NUCLEOTIDE SEQUENCE [LARGE SCALE GENOMIC DNA]</scope>
    <source>
        <strain evidence="1 2">NL8</strain>
    </source>
</reference>
<keyword evidence="2" id="KW-1185">Reference proteome</keyword>
<dbReference type="EMBL" id="JAAFYZ010000110">
    <property type="protein sequence ID" value="MBS2550648.1"/>
    <property type="molecule type" value="Genomic_DNA"/>
</dbReference>
<dbReference type="Proteomes" id="UP000730482">
    <property type="component" value="Unassembled WGS sequence"/>
</dbReference>
<name>A0ABS5KX57_9ACTN</name>
<organism evidence="1 2">
    <name type="scientific">Catenulispora pinistramenti</name>
    <dbReference type="NCBI Taxonomy" id="2705254"/>
    <lineage>
        <taxon>Bacteria</taxon>
        <taxon>Bacillati</taxon>
        <taxon>Actinomycetota</taxon>
        <taxon>Actinomycetes</taxon>
        <taxon>Catenulisporales</taxon>
        <taxon>Catenulisporaceae</taxon>
        <taxon>Catenulispora</taxon>
    </lineage>
</organism>
<dbReference type="RefSeq" id="WP_212013867.1">
    <property type="nucleotide sequence ID" value="NZ_JAAFYZ010000110.1"/>
</dbReference>